<dbReference type="EMBL" id="MUYB01000012">
    <property type="protein sequence ID" value="OOS05842.1"/>
    <property type="molecule type" value="Genomic_DNA"/>
</dbReference>
<evidence type="ECO:0000313" key="2">
    <source>
        <dbReference type="Proteomes" id="UP000190023"/>
    </source>
</evidence>
<protein>
    <recommendedName>
        <fullName evidence="3">Mu-like prophage FluMu protein gp41</fullName>
    </recommendedName>
</protein>
<dbReference type="AlphaFoldDB" id="A0A1T0B778"/>
<sequence>MTTFQLKTGIPFGSGDEQEMQTEVTLRALTTGDIIDAQLEAEKLVFHNGEPVLVNSPAVFGYALIRRQIAKIGKINGPISMAQLRQLTGEDMEILNAFVDASDAANAKRVEQRGRLDAAGGNP</sequence>
<dbReference type="OrthoDB" id="5677360at2"/>
<dbReference type="STRING" id="123822.B0188_03445"/>
<organism evidence="1 2">
    <name type="scientific">[Haemophilus] felis</name>
    <dbReference type="NCBI Taxonomy" id="123822"/>
    <lineage>
        <taxon>Bacteria</taxon>
        <taxon>Pseudomonadati</taxon>
        <taxon>Pseudomonadota</taxon>
        <taxon>Gammaproteobacteria</taxon>
        <taxon>Pasteurellales</taxon>
        <taxon>Pasteurellaceae</taxon>
    </lineage>
</organism>
<dbReference type="InterPro" id="IPR056974">
    <property type="entry name" value="Tail_Gp41-like"/>
</dbReference>
<reference evidence="1 2" key="1">
    <citation type="submission" date="2017-02" db="EMBL/GenBank/DDBJ databases">
        <title>Draft genome sequence of Haemophilus felis CCUG 31170 type strain.</title>
        <authorList>
            <person name="Engstrom-Jakobsson H."/>
            <person name="Salva-Serra F."/>
            <person name="Thorell K."/>
            <person name="Gonzales-Siles L."/>
            <person name="Karlsson R."/>
            <person name="Boulund F."/>
            <person name="Engstrand L."/>
            <person name="Kristiansson E."/>
            <person name="Moore E."/>
        </authorList>
    </citation>
    <scope>NUCLEOTIDE SEQUENCE [LARGE SCALE GENOMIC DNA]</scope>
    <source>
        <strain evidence="1 2">CCUG 31170</strain>
    </source>
</reference>
<keyword evidence="2" id="KW-1185">Reference proteome</keyword>
<evidence type="ECO:0008006" key="3">
    <source>
        <dbReference type="Google" id="ProtNLM"/>
    </source>
</evidence>
<comment type="caution">
    <text evidence="1">The sequence shown here is derived from an EMBL/GenBank/DDBJ whole genome shotgun (WGS) entry which is preliminary data.</text>
</comment>
<accession>A0A1T0B778</accession>
<dbReference type="Proteomes" id="UP000190023">
    <property type="component" value="Unassembled WGS sequence"/>
</dbReference>
<dbReference type="Pfam" id="PF23746">
    <property type="entry name" value="Gp41_Mu"/>
    <property type="match status" value="1"/>
</dbReference>
<proteinExistence type="predicted"/>
<evidence type="ECO:0000313" key="1">
    <source>
        <dbReference type="EMBL" id="OOS05842.1"/>
    </source>
</evidence>
<gene>
    <name evidence="1" type="ORF">B0188_03445</name>
</gene>
<name>A0A1T0B778_9PAST</name>